<dbReference type="InterPro" id="IPR039426">
    <property type="entry name" value="TonB-dep_rcpt-like"/>
</dbReference>
<dbReference type="Gene3D" id="2.60.40.1120">
    <property type="entry name" value="Carboxypeptidase-like, regulatory domain"/>
    <property type="match status" value="1"/>
</dbReference>
<comment type="subcellular location">
    <subcellularLocation>
        <location evidence="1">Cell outer membrane</location>
        <topology evidence="1">Multi-pass membrane protein</topology>
    </subcellularLocation>
</comment>
<dbReference type="InterPro" id="IPR008969">
    <property type="entry name" value="CarboxyPept-like_regulatory"/>
</dbReference>
<dbReference type="HOGENOM" id="CLU_006298_0_0_0"/>
<reference evidence="9" key="1">
    <citation type="submission" date="2006-10" db="EMBL/GenBank/DDBJ databases">
        <title>Complete sequence of Solibacter usitatus Ellin6076.</title>
        <authorList>
            <consortium name="US DOE Joint Genome Institute"/>
            <person name="Copeland A."/>
            <person name="Lucas S."/>
            <person name="Lapidus A."/>
            <person name="Barry K."/>
            <person name="Detter J.C."/>
            <person name="Glavina del Rio T."/>
            <person name="Hammon N."/>
            <person name="Israni S."/>
            <person name="Dalin E."/>
            <person name="Tice H."/>
            <person name="Pitluck S."/>
            <person name="Thompson L.S."/>
            <person name="Brettin T."/>
            <person name="Bruce D."/>
            <person name="Han C."/>
            <person name="Tapia R."/>
            <person name="Gilna P."/>
            <person name="Schmutz J."/>
            <person name="Larimer F."/>
            <person name="Land M."/>
            <person name="Hauser L."/>
            <person name="Kyrpides N."/>
            <person name="Mikhailova N."/>
            <person name="Janssen P.H."/>
            <person name="Kuske C.R."/>
            <person name="Richardson P."/>
        </authorList>
    </citation>
    <scope>NUCLEOTIDE SEQUENCE</scope>
    <source>
        <strain evidence="9">Ellin6076</strain>
    </source>
</reference>
<keyword evidence="2" id="KW-0813">Transport</keyword>
<proteinExistence type="predicted"/>
<dbReference type="Pfam" id="PF13620">
    <property type="entry name" value="CarboxypepD_reg"/>
    <property type="match status" value="1"/>
</dbReference>
<dbReference type="GO" id="GO:0015344">
    <property type="term" value="F:siderophore uptake transmembrane transporter activity"/>
    <property type="evidence" value="ECO:0007669"/>
    <property type="project" value="TreeGrafter"/>
</dbReference>
<dbReference type="eggNOG" id="COG4771">
    <property type="taxonomic scope" value="Bacteria"/>
</dbReference>
<dbReference type="InterPro" id="IPR057601">
    <property type="entry name" value="Oar-like_b-barrel"/>
</dbReference>
<evidence type="ECO:0000313" key="9">
    <source>
        <dbReference type="EMBL" id="ABJ81218.1"/>
    </source>
</evidence>
<dbReference type="EMBL" id="CP000473">
    <property type="protein sequence ID" value="ABJ81218.1"/>
    <property type="molecule type" value="Genomic_DNA"/>
</dbReference>
<evidence type="ECO:0000256" key="1">
    <source>
        <dbReference type="ARBA" id="ARBA00004571"/>
    </source>
</evidence>
<evidence type="ECO:0000256" key="6">
    <source>
        <dbReference type="ARBA" id="ARBA00023237"/>
    </source>
</evidence>
<evidence type="ECO:0000256" key="3">
    <source>
        <dbReference type="ARBA" id="ARBA00022452"/>
    </source>
</evidence>
<feature type="domain" description="TonB-dependent transporter Oar-like beta-barrel" evidence="8">
    <location>
        <begin position="249"/>
        <end position="1101"/>
    </location>
</feature>
<dbReference type="STRING" id="234267.Acid_0205"/>
<dbReference type="AlphaFoldDB" id="Q02CJ8"/>
<evidence type="ECO:0000256" key="5">
    <source>
        <dbReference type="ARBA" id="ARBA00023136"/>
    </source>
</evidence>
<sequence precursor="true">MRLQLTWKSAVALFLSCLAAAMVPPRLWAQTSGSIIGTVTDPSGAAVANAKVTIKDIDRNVTFSTTTNESGNYEQTALPPGRYEVNIEKSGFNQFTRQNAIVTVAQSTRVDAPLKVGDITQQVVITEIPPDLQTDRAEVDTSLDTHQLTQLPVVNRNFTNLTLLAPGAQLNTFQHAAAENPQQSTLVNTNGQQFSGTNYLLDGMNNNDSVLGIVMVNPPLDSVAETSIATSNYEPEFTQAGGAVVRVETKSGTNELHGSAFEFLQNNVFEARDPFTQGLHVPGTPDPDHRGIPELRWNQFGASLGGPAIKNKLFWFGDYQGTYRRIGASQTVRVPTAAERMGDLSDLGVPIFDPTTGNADGAGRTQFAGNVIPANRISAPSSQLLNALPLPNLSPSNPADPNYATSAVEQFDTQQFDIKVDHYLTDKLRYFGRYSYLGATLSAPGPFGLYGGPAFSQWGVTGTSDARNQNLVGEATYTFNPTLLADFRFGYSRYRVLANPLDINQQLATQVGIPGLNIEGRPDTFGLPNLNINGNGGFQMGYRCNCPLDEREFLFDYVSGWTKTYGNHTFRFGGTFEHAGNLRLPSDDHRAGLYDFDPSVTSLAPSTGGLGLATFLLGDPSHFRRFGQVSTNQEDRQNRMFFFVQDKWRITPKLTLTYGLRWDTWFPDYSLHSGQGGRYEVTNNTVYIPGVGGVSQSGNAKTQWHNFSPRLAVAYALSDKTVIRTGYGRSYFQGTFGWTFNNIAADIYPSIVTQDLTSQSKFAPVFPLTSAPPSISFPAIPSNGMLPLPDGIGDSYIPANQPISSVDQWNFAVERVLPSNLSLSVGYVGNVGRHLNGGFQLNSAIPGPGPLNPRRPLFNRFGLTQGIFDKCDCTSSNYNALQVRAEKRFSGSYSLLASYTFSRSLDFGAFGTPTDQYNARLDYGPSDFNRAHVFTLAHTVMLPFGKGRMYFKNAAGIIRGVVEGWQFNGITTIGSGLPFSPGLSNNASLNSDMSLRPNIVGDPMSGISQNRNQWFNPAAYAVPAPFLFGNASRNSLRGPNLFDAGFSLAKSFAVTERFNLQFRWEVFNVFNRTNLALPSNNVDTGTAGLITEVASPMRNMQFGARLAW</sequence>
<dbReference type="InParanoid" id="Q02CJ8"/>
<dbReference type="GO" id="GO:0044718">
    <property type="term" value="P:siderophore transmembrane transport"/>
    <property type="evidence" value="ECO:0007669"/>
    <property type="project" value="TreeGrafter"/>
</dbReference>
<evidence type="ECO:0000256" key="7">
    <source>
        <dbReference type="SAM" id="SignalP"/>
    </source>
</evidence>
<dbReference type="SUPFAM" id="SSF49464">
    <property type="entry name" value="Carboxypeptidase regulatory domain-like"/>
    <property type="match status" value="1"/>
</dbReference>
<keyword evidence="6" id="KW-0998">Cell outer membrane</keyword>
<feature type="signal peptide" evidence="7">
    <location>
        <begin position="1"/>
        <end position="29"/>
    </location>
</feature>
<dbReference type="PANTHER" id="PTHR30069:SF46">
    <property type="entry name" value="OAR PROTEIN"/>
    <property type="match status" value="1"/>
</dbReference>
<dbReference type="SUPFAM" id="SSF56935">
    <property type="entry name" value="Porins"/>
    <property type="match status" value="1"/>
</dbReference>
<dbReference type="Pfam" id="PF25183">
    <property type="entry name" value="OMP_b-brl_4"/>
    <property type="match status" value="1"/>
</dbReference>
<feature type="chain" id="PRO_5004163532" evidence="7">
    <location>
        <begin position="30"/>
        <end position="1108"/>
    </location>
</feature>
<dbReference type="GO" id="GO:0009279">
    <property type="term" value="C:cell outer membrane"/>
    <property type="evidence" value="ECO:0007669"/>
    <property type="project" value="UniProtKB-SubCell"/>
</dbReference>
<keyword evidence="4" id="KW-0812">Transmembrane</keyword>
<gene>
    <name evidence="9" type="ordered locus">Acid_0205</name>
</gene>
<evidence type="ECO:0000256" key="4">
    <source>
        <dbReference type="ARBA" id="ARBA00022692"/>
    </source>
</evidence>
<keyword evidence="7" id="KW-0732">Signal</keyword>
<dbReference type="OrthoDB" id="97893at2"/>
<organism evidence="9">
    <name type="scientific">Solibacter usitatus (strain Ellin6076)</name>
    <dbReference type="NCBI Taxonomy" id="234267"/>
    <lineage>
        <taxon>Bacteria</taxon>
        <taxon>Pseudomonadati</taxon>
        <taxon>Acidobacteriota</taxon>
        <taxon>Terriglobia</taxon>
        <taxon>Bryobacterales</taxon>
        <taxon>Solibacteraceae</taxon>
        <taxon>Candidatus Solibacter</taxon>
    </lineage>
</organism>
<evidence type="ECO:0000256" key="2">
    <source>
        <dbReference type="ARBA" id="ARBA00022448"/>
    </source>
</evidence>
<dbReference type="PANTHER" id="PTHR30069">
    <property type="entry name" value="TONB-DEPENDENT OUTER MEMBRANE RECEPTOR"/>
    <property type="match status" value="1"/>
</dbReference>
<keyword evidence="5" id="KW-0472">Membrane</keyword>
<dbReference type="Gene3D" id="2.40.170.20">
    <property type="entry name" value="TonB-dependent receptor, beta-barrel domain"/>
    <property type="match status" value="1"/>
</dbReference>
<evidence type="ECO:0000259" key="8">
    <source>
        <dbReference type="Pfam" id="PF25183"/>
    </source>
</evidence>
<protein>
    <submittedName>
        <fullName evidence="9">Cna B domain protein</fullName>
    </submittedName>
</protein>
<dbReference type="InterPro" id="IPR036942">
    <property type="entry name" value="Beta-barrel_TonB_sf"/>
</dbReference>
<accession>Q02CJ8</accession>
<name>Q02CJ8_SOLUE</name>
<keyword evidence="3" id="KW-1134">Transmembrane beta strand</keyword>
<dbReference type="KEGG" id="sus:Acid_0205"/>